<dbReference type="EMBL" id="QZAO01000525">
    <property type="protein sequence ID" value="THW64805.1"/>
    <property type="molecule type" value="Genomic_DNA"/>
</dbReference>
<feature type="region of interest" description="Disordered" evidence="1">
    <location>
        <begin position="57"/>
        <end position="191"/>
    </location>
</feature>
<feature type="compositionally biased region" description="Low complexity" evidence="1">
    <location>
        <begin position="89"/>
        <end position="114"/>
    </location>
</feature>
<feature type="compositionally biased region" description="Low complexity" evidence="1">
    <location>
        <begin position="128"/>
        <end position="139"/>
    </location>
</feature>
<protein>
    <submittedName>
        <fullName evidence="2">Uncharacterized protein</fullName>
    </submittedName>
</protein>
<feature type="compositionally biased region" description="Basic residues" evidence="1">
    <location>
        <begin position="115"/>
        <end position="127"/>
    </location>
</feature>
<evidence type="ECO:0000313" key="2">
    <source>
        <dbReference type="EMBL" id="THW64805.1"/>
    </source>
</evidence>
<evidence type="ECO:0000313" key="3">
    <source>
        <dbReference type="Proteomes" id="UP000308802"/>
    </source>
</evidence>
<dbReference type="Proteomes" id="UP000308802">
    <property type="component" value="Unassembled WGS sequence"/>
</dbReference>
<feature type="compositionally biased region" description="Polar residues" evidence="1">
    <location>
        <begin position="57"/>
        <end position="78"/>
    </location>
</feature>
<name>A0A4S8ZG51_AURPU</name>
<accession>A0A4S8ZG51</accession>
<evidence type="ECO:0000256" key="1">
    <source>
        <dbReference type="SAM" id="MobiDB-lite"/>
    </source>
</evidence>
<reference evidence="2 3" key="1">
    <citation type="submission" date="2018-10" db="EMBL/GenBank/DDBJ databases">
        <title>Fifty Aureobasidium pullulans genomes reveal a recombining polyextremotolerant generalist.</title>
        <authorList>
            <person name="Gostincar C."/>
            <person name="Turk M."/>
            <person name="Zajc J."/>
            <person name="Gunde-Cimerman N."/>
        </authorList>
    </citation>
    <scope>NUCLEOTIDE SEQUENCE [LARGE SCALE GENOMIC DNA]</scope>
    <source>
        <strain evidence="2 3">EXF-10659</strain>
    </source>
</reference>
<dbReference type="AlphaFoldDB" id="A0A4S8ZG51"/>
<gene>
    <name evidence="2" type="ORF">D6D19_09417</name>
</gene>
<organism evidence="2 3">
    <name type="scientific">Aureobasidium pullulans</name>
    <name type="common">Black yeast</name>
    <name type="synonym">Pullularia pullulans</name>
    <dbReference type="NCBI Taxonomy" id="5580"/>
    <lineage>
        <taxon>Eukaryota</taxon>
        <taxon>Fungi</taxon>
        <taxon>Dikarya</taxon>
        <taxon>Ascomycota</taxon>
        <taxon>Pezizomycotina</taxon>
        <taxon>Dothideomycetes</taxon>
        <taxon>Dothideomycetidae</taxon>
        <taxon>Dothideales</taxon>
        <taxon>Saccotheciaceae</taxon>
        <taxon>Aureobasidium</taxon>
    </lineage>
</organism>
<sequence>MTCASTVMWLARHTIEGLSSSMAWYILSSPKHYLIMARTRAAKNTTVTKPSLMSRLKGNNRTVTTSTKHSTNPITGSHTTTTTKKEVGAPHSTSHHTGPTTASTGRTVGSSTRHTTGHHTSTHHTTGHHTTGTTTGRTARVQKRKPSMGDKISGAMMNLRGSVTGKPGVKAAGTRRVHGTDGKGEHYTRAY</sequence>
<proteinExistence type="predicted"/>
<comment type="caution">
    <text evidence="2">The sequence shown here is derived from an EMBL/GenBank/DDBJ whole genome shotgun (WGS) entry which is preliminary data.</text>
</comment>
<feature type="compositionally biased region" description="Basic and acidic residues" evidence="1">
    <location>
        <begin position="178"/>
        <end position="191"/>
    </location>
</feature>